<dbReference type="PANTHER" id="PTHR16320:SF24">
    <property type="entry name" value="PHOSPHODIESTERASE, PUTATIVE-RELATED"/>
    <property type="match status" value="1"/>
</dbReference>
<keyword evidence="8" id="KW-0460">Magnesium</keyword>
<dbReference type="PANTHER" id="PTHR16320">
    <property type="entry name" value="SPHINGOMYELINASE FAMILY MEMBER"/>
    <property type="match status" value="1"/>
</dbReference>
<keyword evidence="17" id="KW-1185">Reference proteome</keyword>
<feature type="transmembrane region" description="Helical" evidence="14">
    <location>
        <begin position="389"/>
        <end position="408"/>
    </location>
</feature>
<reference evidence="16 17" key="1">
    <citation type="submission" date="2014-05" db="EMBL/GenBank/DDBJ databases">
        <title>Draft genome sequence of a rare smut relative, Tilletiaria anomala UBC 951.</title>
        <authorList>
            <consortium name="DOE Joint Genome Institute"/>
            <person name="Toome M."/>
            <person name="Kuo A."/>
            <person name="Henrissat B."/>
            <person name="Lipzen A."/>
            <person name="Tritt A."/>
            <person name="Yoshinaga Y."/>
            <person name="Zane M."/>
            <person name="Barry K."/>
            <person name="Grigoriev I.V."/>
            <person name="Spatafora J.W."/>
            <person name="Aimea M.C."/>
        </authorList>
    </citation>
    <scope>NUCLEOTIDE SEQUENCE [LARGE SCALE GENOMIC DNA]</scope>
    <source>
        <strain evidence="16 17">UBC 951</strain>
    </source>
</reference>
<evidence type="ECO:0000256" key="12">
    <source>
        <dbReference type="ARBA" id="ARBA00023136"/>
    </source>
</evidence>
<feature type="transmembrane region" description="Helical" evidence="14">
    <location>
        <begin position="30"/>
        <end position="50"/>
    </location>
</feature>
<evidence type="ECO:0000259" key="15">
    <source>
        <dbReference type="Pfam" id="PF03372"/>
    </source>
</evidence>
<evidence type="ECO:0000256" key="1">
    <source>
        <dbReference type="ARBA" id="ARBA00004141"/>
    </source>
</evidence>
<dbReference type="OMA" id="IEESSMF"/>
<dbReference type="GO" id="GO:0004767">
    <property type="term" value="F:sphingomyelin phosphodiesterase activity"/>
    <property type="evidence" value="ECO:0007669"/>
    <property type="project" value="InterPro"/>
</dbReference>
<dbReference type="GeneID" id="25263593"/>
<dbReference type="InterPro" id="IPR036691">
    <property type="entry name" value="Endo/exonu/phosph_ase_sf"/>
</dbReference>
<feature type="compositionally biased region" description="Polar residues" evidence="13">
    <location>
        <begin position="218"/>
        <end position="237"/>
    </location>
</feature>
<comment type="caution">
    <text evidence="16">The sequence shown here is derived from an EMBL/GenBank/DDBJ whole genome shotgun (WGS) entry which is preliminary data.</text>
</comment>
<dbReference type="RefSeq" id="XP_013246014.1">
    <property type="nucleotide sequence ID" value="XM_013390560.1"/>
</dbReference>
<dbReference type="STRING" id="1037660.A0A066WRA0"/>
<dbReference type="Proteomes" id="UP000027361">
    <property type="component" value="Unassembled WGS sequence"/>
</dbReference>
<evidence type="ECO:0000256" key="4">
    <source>
        <dbReference type="ARBA" id="ARBA00006335"/>
    </source>
</evidence>
<dbReference type="SUPFAM" id="SSF56219">
    <property type="entry name" value="DNase I-like"/>
    <property type="match status" value="1"/>
</dbReference>
<evidence type="ECO:0000256" key="8">
    <source>
        <dbReference type="ARBA" id="ARBA00022842"/>
    </source>
</evidence>
<dbReference type="InParanoid" id="A0A066WRA0"/>
<name>A0A066WRA0_TILAU</name>
<evidence type="ECO:0000256" key="13">
    <source>
        <dbReference type="SAM" id="MobiDB-lite"/>
    </source>
</evidence>
<evidence type="ECO:0000313" key="17">
    <source>
        <dbReference type="Proteomes" id="UP000027361"/>
    </source>
</evidence>
<comment type="pathway">
    <text evidence="3">Sphingolipid metabolism.</text>
</comment>
<evidence type="ECO:0000256" key="9">
    <source>
        <dbReference type="ARBA" id="ARBA00022919"/>
    </source>
</evidence>
<keyword evidence="7" id="KW-0378">Hydrolase</keyword>
<keyword evidence="5 14" id="KW-0812">Transmembrane</keyword>
<dbReference type="FunCoup" id="A0A066WRA0">
    <property type="interactions" value="33"/>
</dbReference>
<evidence type="ECO:0000256" key="14">
    <source>
        <dbReference type="SAM" id="Phobius"/>
    </source>
</evidence>
<feature type="transmembrane region" description="Helical" evidence="14">
    <location>
        <begin position="70"/>
        <end position="88"/>
    </location>
</feature>
<dbReference type="GO" id="GO:0006665">
    <property type="term" value="P:sphingolipid metabolic process"/>
    <property type="evidence" value="ECO:0007669"/>
    <property type="project" value="UniProtKB-KW"/>
</dbReference>
<proteinExistence type="inferred from homology"/>
<feature type="region of interest" description="Disordered" evidence="13">
    <location>
        <begin position="213"/>
        <end position="247"/>
    </location>
</feature>
<protein>
    <submittedName>
        <fullName evidence="16">DNase I-like protein</fullName>
    </submittedName>
</protein>
<evidence type="ECO:0000256" key="11">
    <source>
        <dbReference type="ARBA" id="ARBA00023098"/>
    </source>
</evidence>
<feature type="domain" description="Endonuclease/exonuclease/phosphatase" evidence="15">
    <location>
        <begin position="8"/>
        <end position="290"/>
    </location>
</feature>
<keyword evidence="10 14" id="KW-1133">Transmembrane helix</keyword>
<feature type="transmembrane region" description="Helical" evidence="14">
    <location>
        <begin position="414"/>
        <end position="437"/>
    </location>
</feature>
<keyword evidence="9" id="KW-0746">Sphingolipid metabolism</keyword>
<keyword evidence="6" id="KW-0479">Metal-binding</keyword>
<dbReference type="GO" id="GO:0046872">
    <property type="term" value="F:metal ion binding"/>
    <property type="evidence" value="ECO:0007669"/>
    <property type="project" value="UniProtKB-KW"/>
</dbReference>
<comment type="similarity">
    <text evidence="4">Belongs to the neutral sphingomyelinase family.</text>
</comment>
<comment type="subcellular location">
    <subcellularLocation>
        <location evidence="1">Membrane</location>
        <topology evidence="1">Multi-pass membrane protein</topology>
    </subcellularLocation>
</comment>
<dbReference type="InterPro" id="IPR005135">
    <property type="entry name" value="Endo/exonuclease/phosphatase"/>
</dbReference>
<accession>A0A066WRA0</accession>
<evidence type="ECO:0000256" key="7">
    <source>
        <dbReference type="ARBA" id="ARBA00022801"/>
    </source>
</evidence>
<evidence type="ECO:0000256" key="5">
    <source>
        <dbReference type="ARBA" id="ARBA00022692"/>
    </source>
</evidence>
<dbReference type="Gene3D" id="3.60.10.10">
    <property type="entry name" value="Endonuclease/exonuclease/phosphatase"/>
    <property type="match status" value="1"/>
</dbReference>
<organism evidence="16 17">
    <name type="scientific">Tilletiaria anomala (strain ATCC 24038 / CBS 436.72 / UBC 951)</name>
    <dbReference type="NCBI Taxonomy" id="1037660"/>
    <lineage>
        <taxon>Eukaryota</taxon>
        <taxon>Fungi</taxon>
        <taxon>Dikarya</taxon>
        <taxon>Basidiomycota</taxon>
        <taxon>Ustilaginomycotina</taxon>
        <taxon>Exobasidiomycetes</taxon>
        <taxon>Georgefischeriales</taxon>
        <taxon>Tilletiariaceae</taxon>
        <taxon>Tilletiaria</taxon>
    </lineage>
</organism>
<sequence>MAGELRVLSLNCWGLPQPLSKAKQVRMRAIAARLALSFYDIVGLQELWVSSIDYVEFKSALSVRFPYSKFFYGGSFGMGLAIFSRFPIVETQSRSYTYNGWPVAVAHGDWIVGKGAGCATISVQSSPEGSIEDGFLLDVWVTHTVAAGGEDGPEHARCPRITQTYELAHWARESAERGRHVIALGDFNCTPPSLSTGMMRHIGQFSDAFLETHPSLPPNATTLPSDSGAESSSQLHIQMQRQQQPDPQRAIDELGVTCDSPLCTWTAGKKLDARAQQGAGKRLDYIYYTGPRRGEGMYNRRQAAAHGRLKARECQVCFTEPIPGHGFSYTDHFGVEAVFDIASESAQPSSAFSSCMTASQSTAIRTLELSINALTMGQRQAGKQQRTQLTGFFVILIIAVALVIGSGFQSVKGVGVVFTFLSVVAGWGATTLLYSGLIWGEWEKRIYTTFRESMALELAHLQQPPSPPLGPARNDSVTIADVSLI</sequence>
<gene>
    <name evidence="16" type="ORF">K437DRAFT_253505</name>
</gene>
<dbReference type="EMBL" id="JMSN01000004">
    <property type="protein sequence ID" value="KDN53175.1"/>
    <property type="molecule type" value="Genomic_DNA"/>
</dbReference>
<evidence type="ECO:0000256" key="3">
    <source>
        <dbReference type="ARBA" id="ARBA00004991"/>
    </source>
</evidence>
<evidence type="ECO:0000256" key="10">
    <source>
        <dbReference type="ARBA" id="ARBA00022989"/>
    </source>
</evidence>
<evidence type="ECO:0000256" key="6">
    <source>
        <dbReference type="ARBA" id="ARBA00022723"/>
    </source>
</evidence>
<evidence type="ECO:0000313" key="16">
    <source>
        <dbReference type="EMBL" id="KDN53175.1"/>
    </source>
</evidence>
<keyword evidence="12 14" id="KW-0472">Membrane</keyword>
<dbReference type="OrthoDB" id="387657at2759"/>
<evidence type="ECO:0000256" key="2">
    <source>
        <dbReference type="ARBA" id="ARBA00004760"/>
    </source>
</evidence>
<keyword evidence="11" id="KW-0443">Lipid metabolism</keyword>
<dbReference type="InterPro" id="IPR038772">
    <property type="entry name" value="Sph/SMPD2-like"/>
</dbReference>
<dbReference type="GO" id="GO:0016020">
    <property type="term" value="C:membrane"/>
    <property type="evidence" value="ECO:0007669"/>
    <property type="project" value="UniProtKB-SubCell"/>
</dbReference>
<comment type="pathway">
    <text evidence="2">Lipid metabolism; sphingolipid metabolism.</text>
</comment>
<dbReference type="HOGENOM" id="CLU_034001_2_0_1"/>
<dbReference type="AlphaFoldDB" id="A0A066WRA0"/>
<feature type="compositionally biased region" description="Low complexity" evidence="13">
    <location>
        <begin position="238"/>
        <end position="247"/>
    </location>
</feature>
<dbReference type="Pfam" id="PF03372">
    <property type="entry name" value="Exo_endo_phos"/>
    <property type="match status" value="1"/>
</dbReference>